<organism evidence="1 2">
    <name type="scientific">Oceanibaculum indicum P24</name>
    <dbReference type="NCBI Taxonomy" id="1207063"/>
    <lineage>
        <taxon>Bacteria</taxon>
        <taxon>Pseudomonadati</taxon>
        <taxon>Pseudomonadota</taxon>
        <taxon>Alphaproteobacteria</taxon>
        <taxon>Rhodospirillales</taxon>
        <taxon>Oceanibaculaceae</taxon>
        <taxon>Oceanibaculum</taxon>
    </lineage>
</organism>
<evidence type="ECO:0000313" key="1">
    <source>
        <dbReference type="EMBL" id="EKE78424.1"/>
    </source>
</evidence>
<dbReference type="STRING" id="1207063.P24_02651"/>
<evidence type="ECO:0000313" key="2">
    <source>
        <dbReference type="Proteomes" id="UP000006746"/>
    </source>
</evidence>
<sequence>MAITVEDAITKLTTGYWNKNARTEANPGGFGANGHVDNLPALAEALGVVGAFAGTQGELADEVLALQAQINAVVAAGDDIVIVAEDIAAVLAAAANMAAILAAPGAAAAASGFAGEAEGFRDETQIFRNEAQAAVGGARVSATDTIAGGLFDKIEVGGGLTKEISAPGGNEKLLLTVPPLTDLIGNIMALAWTVAELQGAALTGYANMVVDAFEDDSGIDAEETTFAVYNPGTASWKSVVDQLSISYQTAATSSSALFTYTFAAQPLGTAAPDRTIVVGVASRNTNGSKPTAVTIAGESAALAVETWTGAENEGVSIWHVLVPEGASGDVVVTCSNIQAGCAVGVWAVYGPLQVADVDAASVGSDTNALSVDVPAGCVIAAMAIATGNFTWSGASERFDNTTTMGISVIYSGADVTPGTAGPGYGVTAQDNSGGGQNTAAAAVFGRMVSGARDLVSVPLTAASDPTSLVIGAEIEVPALITLGTDLMLYGSIDDGASWEEVAAYQTYAAAGGRLLVFGTADVTGQTGTDVRIRAATAEGEIVTIHKWGVQADVALTPPA</sequence>
<reference evidence="1 2" key="1">
    <citation type="journal article" date="2012" name="J. Bacteriol.">
        <title>Genome Sequence of Oceanibaculum indicum Type Strain P24.</title>
        <authorList>
            <person name="Lai Q."/>
            <person name="Shao Z."/>
        </authorList>
    </citation>
    <scope>NUCLEOTIDE SEQUENCE [LARGE SCALE GENOMIC DNA]</scope>
    <source>
        <strain evidence="1 2">P24</strain>
    </source>
</reference>
<dbReference type="AlphaFoldDB" id="K2K6C2"/>
<dbReference type="EMBL" id="AMRL01000002">
    <property type="protein sequence ID" value="EKE78424.1"/>
    <property type="molecule type" value="Genomic_DNA"/>
</dbReference>
<name>K2K6C2_9PROT</name>
<protein>
    <submittedName>
        <fullName evidence="1">Uncharacterized protein</fullName>
    </submittedName>
</protein>
<accession>K2K6C2</accession>
<keyword evidence="2" id="KW-1185">Reference proteome</keyword>
<gene>
    <name evidence="1" type="ORF">P24_02651</name>
</gene>
<dbReference type="Proteomes" id="UP000006746">
    <property type="component" value="Unassembled WGS sequence"/>
</dbReference>
<dbReference type="RefSeq" id="WP_008943147.1">
    <property type="nucleotide sequence ID" value="NZ_AMRL01000002.1"/>
</dbReference>
<proteinExistence type="predicted"/>
<comment type="caution">
    <text evidence="1">The sequence shown here is derived from an EMBL/GenBank/DDBJ whole genome shotgun (WGS) entry which is preliminary data.</text>
</comment>